<accession>A2SMQ7</accession>
<keyword evidence="2" id="KW-0614">Plasmid</keyword>
<feature type="region of interest" description="Disordered" evidence="1">
    <location>
        <begin position="1"/>
        <end position="22"/>
    </location>
</feature>
<proteinExistence type="predicted"/>
<protein>
    <submittedName>
        <fullName evidence="2">Uncharacterized protein</fullName>
    </submittedName>
</protein>
<dbReference type="Proteomes" id="UP000000366">
    <property type="component" value="Plasmid RPME01"/>
</dbReference>
<name>A2SMQ7_METPP</name>
<evidence type="ECO:0000313" key="2">
    <source>
        <dbReference type="EMBL" id="ABM96846.1"/>
    </source>
</evidence>
<dbReference type="eggNOG" id="ENOG502ZGE9">
    <property type="taxonomic scope" value="Bacteria"/>
</dbReference>
<dbReference type="AlphaFoldDB" id="A2SMQ7"/>
<dbReference type="HOGENOM" id="CLU_1957636_0_0_4"/>
<evidence type="ECO:0000256" key="1">
    <source>
        <dbReference type="SAM" id="MobiDB-lite"/>
    </source>
</evidence>
<dbReference type="KEGG" id="mpt:Mpe_B0067"/>
<organism evidence="2 3">
    <name type="scientific">Methylibium petroleiphilum (strain ATCC BAA-1232 / LMG 22953 / PM1)</name>
    <dbReference type="NCBI Taxonomy" id="420662"/>
    <lineage>
        <taxon>Bacteria</taxon>
        <taxon>Pseudomonadati</taxon>
        <taxon>Pseudomonadota</taxon>
        <taxon>Betaproteobacteria</taxon>
        <taxon>Burkholderiales</taxon>
        <taxon>Sphaerotilaceae</taxon>
        <taxon>Methylibium</taxon>
    </lineage>
</organism>
<gene>
    <name evidence="2" type="ordered locus">Mpe_B0067</name>
</gene>
<reference evidence="2 3" key="1">
    <citation type="journal article" date="2007" name="J. Bacteriol.">
        <title>Whole-genome analysis of the methyl tert-butyl ether-degrading beta-proteobacterium Methylibium petroleiphilum PM1.</title>
        <authorList>
            <person name="Kane S.R."/>
            <person name="Chakicherla A.Y."/>
            <person name="Chain P.S.G."/>
            <person name="Schmidt R."/>
            <person name="Shin M.W."/>
            <person name="Legler T.C."/>
            <person name="Scow K.M."/>
            <person name="Larimer F.W."/>
            <person name="Lucas S.M."/>
            <person name="Richardson P.M."/>
            <person name="Hristova K.R."/>
        </authorList>
    </citation>
    <scope>NUCLEOTIDE SEQUENCE [LARGE SCALE GENOMIC DNA]</scope>
    <source>
        <strain evidence="3">ATCC BAA-1232 / LMG 22953 / PM1</strain>
        <plasmid evidence="2 3">RPME01</plasmid>
    </source>
</reference>
<geneLocation type="plasmid" evidence="2 3">
    <name>RPME01</name>
</geneLocation>
<keyword evidence="3" id="KW-1185">Reference proteome</keyword>
<sequence>MRRLATNPHDLMRFQTTGQLPSGTKPAGPLVELLDAIGARDRISIRGVVVDARMGYQGSRTFATAQQAFLWVHPSSEVFGSFPADSWRIKTFDRRLTIEDLKECCNSMPESVLAAYPRLRRPAAKPSSLR</sequence>
<evidence type="ECO:0000313" key="3">
    <source>
        <dbReference type="Proteomes" id="UP000000366"/>
    </source>
</evidence>
<dbReference type="EMBL" id="CP000556">
    <property type="protein sequence ID" value="ABM96846.1"/>
    <property type="molecule type" value="Genomic_DNA"/>
</dbReference>